<evidence type="ECO:0000313" key="2">
    <source>
        <dbReference type="EMBL" id="TDR94267.1"/>
    </source>
</evidence>
<keyword evidence="1" id="KW-1133">Transmembrane helix</keyword>
<feature type="transmembrane region" description="Helical" evidence="1">
    <location>
        <begin position="43"/>
        <end position="63"/>
    </location>
</feature>
<dbReference type="AlphaFoldDB" id="A0A4R7CBW8"/>
<keyword evidence="3" id="KW-1185">Reference proteome</keyword>
<reference evidence="2 3" key="1">
    <citation type="submission" date="2019-03" db="EMBL/GenBank/DDBJ databases">
        <title>Genomic Encyclopedia of Type Strains, Phase IV (KMG-IV): sequencing the most valuable type-strain genomes for metagenomic binning, comparative biology and taxonomic classification.</title>
        <authorList>
            <person name="Goeker M."/>
        </authorList>
    </citation>
    <scope>NUCLEOTIDE SEQUENCE [LARGE SCALE GENOMIC DNA]</scope>
    <source>
        <strain evidence="2 3">DSM 25903</strain>
    </source>
</reference>
<dbReference type="OrthoDB" id="166547at2"/>
<proteinExistence type="predicted"/>
<sequence length="137" mass="14788">MRFVASYVAFLIAFGVCDAVWLTQMGSRLYRPALGDILLDAPRLAPAALFYFGFSLAVVYFAVMPAVREGNASSALVNGALIGLLAYATYDLTNYATLRAWTLTITLADLAYGTIAVGICSWLAYVAATRLASWGWI</sequence>
<comment type="caution">
    <text evidence="2">The sequence shown here is derived from an EMBL/GenBank/DDBJ whole genome shotgun (WGS) entry which is preliminary data.</text>
</comment>
<accession>A0A4R7CBW8</accession>
<feature type="transmembrane region" description="Helical" evidence="1">
    <location>
        <begin position="110"/>
        <end position="128"/>
    </location>
</feature>
<keyword evidence="1" id="KW-0812">Transmembrane</keyword>
<dbReference type="Proteomes" id="UP000295122">
    <property type="component" value="Unassembled WGS sequence"/>
</dbReference>
<protein>
    <submittedName>
        <fullName evidence="2">Putative membrane protein</fullName>
    </submittedName>
</protein>
<dbReference type="RefSeq" id="WP_133769180.1">
    <property type="nucleotide sequence ID" value="NZ_SNZR01000011.1"/>
</dbReference>
<name>A0A4R7CBW8_9HYPH</name>
<dbReference type="EMBL" id="SNZR01000011">
    <property type="protein sequence ID" value="TDR94267.1"/>
    <property type="molecule type" value="Genomic_DNA"/>
</dbReference>
<evidence type="ECO:0000256" key="1">
    <source>
        <dbReference type="SAM" id="Phobius"/>
    </source>
</evidence>
<dbReference type="InterPro" id="IPR018687">
    <property type="entry name" value="DUF2177_membr"/>
</dbReference>
<organism evidence="2 3">
    <name type="scientific">Enterovirga rhinocerotis</name>
    <dbReference type="NCBI Taxonomy" id="1339210"/>
    <lineage>
        <taxon>Bacteria</taxon>
        <taxon>Pseudomonadati</taxon>
        <taxon>Pseudomonadota</taxon>
        <taxon>Alphaproteobacteria</taxon>
        <taxon>Hyphomicrobiales</taxon>
        <taxon>Methylobacteriaceae</taxon>
        <taxon>Enterovirga</taxon>
    </lineage>
</organism>
<gene>
    <name evidence="2" type="ORF">EV668_1550</name>
</gene>
<keyword evidence="1" id="KW-0472">Membrane</keyword>
<dbReference type="Pfam" id="PF09945">
    <property type="entry name" value="DUF2177"/>
    <property type="match status" value="1"/>
</dbReference>
<evidence type="ECO:0000313" key="3">
    <source>
        <dbReference type="Proteomes" id="UP000295122"/>
    </source>
</evidence>
<feature type="transmembrane region" description="Helical" evidence="1">
    <location>
        <begin position="70"/>
        <end position="90"/>
    </location>
</feature>